<dbReference type="EMBL" id="CABFNB010000086">
    <property type="protein sequence ID" value="VTZ60883.1"/>
    <property type="molecule type" value="Genomic_DNA"/>
</dbReference>
<dbReference type="PROSITE" id="PS52004">
    <property type="entry name" value="KS3_2"/>
    <property type="match status" value="1"/>
</dbReference>
<protein>
    <submittedName>
        <fullName evidence="4">3-oxoacyl-(Acyl-carrier-protein) synthase 2</fullName>
        <ecNumber evidence="4">2.3.1.179</ecNumber>
    </submittedName>
</protein>
<dbReference type="GO" id="GO:0006633">
    <property type="term" value="P:fatty acid biosynthetic process"/>
    <property type="evidence" value="ECO:0007669"/>
    <property type="project" value="TreeGrafter"/>
</dbReference>
<evidence type="ECO:0000256" key="1">
    <source>
        <dbReference type="ARBA" id="ARBA00005194"/>
    </source>
</evidence>
<name>A0A508WYW3_9HYPH</name>
<gene>
    <name evidence="4" type="ORF">EMEDMD4_210064</name>
</gene>
<dbReference type="InterPro" id="IPR000794">
    <property type="entry name" value="Beta-ketoacyl_synthase"/>
</dbReference>
<dbReference type="GO" id="GO:0005829">
    <property type="term" value="C:cytosol"/>
    <property type="evidence" value="ECO:0007669"/>
    <property type="project" value="TreeGrafter"/>
</dbReference>
<dbReference type="EC" id="2.3.1.179" evidence="4"/>
<reference evidence="4" key="1">
    <citation type="submission" date="2019-06" db="EMBL/GenBank/DDBJ databases">
        <authorList>
            <person name="Le Quere A."/>
            <person name="Colella S."/>
        </authorList>
    </citation>
    <scope>NUCLEOTIDE SEQUENCE</scope>
    <source>
        <strain evidence="4">EmedicaeMD41</strain>
    </source>
</reference>
<dbReference type="Proteomes" id="UP000507954">
    <property type="component" value="Unassembled WGS sequence"/>
</dbReference>
<proteinExistence type="predicted"/>
<dbReference type="InterPro" id="IPR014031">
    <property type="entry name" value="Ketoacyl_synth_C"/>
</dbReference>
<dbReference type="PANTHER" id="PTHR11712">
    <property type="entry name" value="POLYKETIDE SYNTHASE-RELATED"/>
    <property type="match status" value="1"/>
</dbReference>
<dbReference type="InterPro" id="IPR020841">
    <property type="entry name" value="PKS_Beta-ketoAc_synthase_dom"/>
</dbReference>
<sequence length="96" mass="9958">MSAVFGERLPSIPVSSNKSMIGHTLTAAGAVEAVFSLQTMLTGTLPPTINYQNPDPAIVLDVVPNVKRSQQVTAVLSNSFGFGGQNASLVMTAEPA</sequence>
<dbReference type="SUPFAM" id="SSF53901">
    <property type="entry name" value="Thiolase-like"/>
    <property type="match status" value="1"/>
</dbReference>
<accession>A0A508WYW3</accession>
<evidence type="ECO:0000259" key="3">
    <source>
        <dbReference type="PROSITE" id="PS52004"/>
    </source>
</evidence>
<dbReference type="InterPro" id="IPR016039">
    <property type="entry name" value="Thiolase-like"/>
</dbReference>
<keyword evidence="4" id="KW-0012">Acyltransferase</keyword>
<organism evidence="4">
    <name type="scientific">Sinorhizobium medicae</name>
    <dbReference type="NCBI Taxonomy" id="110321"/>
    <lineage>
        <taxon>Bacteria</taxon>
        <taxon>Pseudomonadati</taxon>
        <taxon>Pseudomonadota</taxon>
        <taxon>Alphaproteobacteria</taxon>
        <taxon>Hyphomicrobiales</taxon>
        <taxon>Rhizobiaceae</taxon>
        <taxon>Sinorhizobium/Ensifer group</taxon>
        <taxon>Sinorhizobium</taxon>
    </lineage>
</organism>
<dbReference type="Gene3D" id="3.40.47.10">
    <property type="match status" value="1"/>
</dbReference>
<feature type="domain" description="Ketosynthase family 3 (KS3)" evidence="3">
    <location>
        <begin position="1"/>
        <end position="93"/>
    </location>
</feature>
<dbReference type="PANTHER" id="PTHR11712:SF336">
    <property type="entry name" value="3-OXOACYL-[ACYL-CARRIER-PROTEIN] SYNTHASE, MITOCHONDRIAL"/>
    <property type="match status" value="1"/>
</dbReference>
<comment type="pathway">
    <text evidence="1">Lipid metabolism; fatty acid biosynthesis.</text>
</comment>
<evidence type="ECO:0000256" key="2">
    <source>
        <dbReference type="ARBA" id="ARBA00022679"/>
    </source>
</evidence>
<dbReference type="Pfam" id="PF02801">
    <property type="entry name" value="Ketoacyl-synt_C"/>
    <property type="match status" value="1"/>
</dbReference>
<dbReference type="GO" id="GO:0004315">
    <property type="term" value="F:3-oxoacyl-[acyl-carrier-protein] synthase activity"/>
    <property type="evidence" value="ECO:0007669"/>
    <property type="project" value="UniProtKB-EC"/>
</dbReference>
<keyword evidence="2 4" id="KW-0808">Transferase</keyword>
<dbReference type="AlphaFoldDB" id="A0A508WYW3"/>
<evidence type="ECO:0000313" key="4">
    <source>
        <dbReference type="EMBL" id="VTZ60883.1"/>
    </source>
</evidence>